<sequence>MGNAIPRKIRRTNSGRQNSGETRLIYSLSISFRAFLCQEISIVSPEFCFSRKDEQWKKAGSVKYYTTISTL</sequence>
<gene>
    <name evidence="1" type="ORF">dnm_078460</name>
</gene>
<dbReference type="Proteomes" id="UP000663722">
    <property type="component" value="Chromosome"/>
</dbReference>
<dbReference type="AlphaFoldDB" id="A0A975BUK6"/>
<proteinExistence type="predicted"/>
<name>A0A975BUK6_9BACT</name>
<evidence type="ECO:0000313" key="1">
    <source>
        <dbReference type="EMBL" id="QTA91772.1"/>
    </source>
</evidence>
<accession>A0A975BUK6</accession>
<organism evidence="1 2">
    <name type="scientific">Desulfonema magnum</name>
    <dbReference type="NCBI Taxonomy" id="45655"/>
    <lineage>
        <taxon>Bacteria</taxon>
        <taxon>Pseudomonadati</taxon>
        <taxon>Thermodesulfobacteriota</taxon>
        <taxon>Desulfobacteria</taxon>
        <taxon>Desulfobacterales</taxon>
        <taxon>Desulfococcaceae</taxon>
        <taxon>Desulfonema</taxon>
    </lineage>
</organism>
<evidence type="ECO:0000313" key="2">
    <source>
        <dbReference type="Proteomes" id="UP000663722"/>
    </source>
</evidence>
<dbReference type="KEGG" id="dmm:dnm_078460"/>
<protein>
    <submittedName>
        <fullName evidence="1">Uncharacterized protein</fullName>
    </submittedName>
</protein>
<dbReference type="EMBL" id="CP061800">
    <property type="protein sequence ID" value="QTA91772.1"/>
    <property type="molecule type" value="Genomic_DNA"/>
</dbReference>
<reference evidence="1" key="1">
    <citation type="journal article" date="2021" name="Microb. Physiol.">
        <title>Proteogenomic Insights into the Physiology of Marine, Sulfate-Reducing, Filamentous Desulfonema limicola and Desulfonema magnum.</title>
        <authorList>
            <person name="Schnaars V."/>
            <person name="Wohlbrand L."/>
            <person name="Scheve S."/>
            <person name="Hinrichs C."/>
            <person name="Reinhardt R."/>
            <person name="Rabus R."/>
        </authorList>
    </citation>
    <scope>NUCLEOTIDE SEQUENCE</scope>
    <source>
        <strain evidence="1">4be13</strain>
    </source>
</reference>
<keyword evidence="2" id="KW-1185">Reference proteome</keyword>